<evidence type="ECO:0000256" key="1">
    <source>
        <dbReference type="ARBA" id="ARBA00004173"/>
    </source>
</evidence>
<reference evidence="3 4" key="1">
    <citation type="journal article" date="2011" name="Nat. Biotechnol.">
        <title>Comparative genomic analysis of the thermophilic biomass-degrading fungi Myceliophthora thermophila and Thielavia terrestris.</title>
        <authorList>
            <person name="Berka R.M."/>
            <person name="Grigoriev I.V."/>
            <person name="Otillar R."/>
            <person name="Salamov A."/>
            <person name="Grimwood J."/>
            <person name="Reid I."/>
            <person name="Ishmael N."/>
            <person name="John T."/>
            <person name="Darmond C."/>
            <person name="Moisan M.-C."/>
            <person name="Henrissat B."/>
            <person name="Coutinho P.M."/>
            <person name="Lombard V."/>
            <person name="Natvig D.O."/>
            <person name="Lindquist E."/>
            <person name="Schmutz J."/>
            <person name="Lucas S."/>
            <person name="Harris P."/>
            <person name="Powlowski J."/>
            <person name="Bellemare A."/>
            <person name="Taylor D."/>
            <person name="Butler G."/>
            <person name="de Vries R.P."/>
            <person name="Allijn I.E."/>
            <person name="van den Brink J."/>
            <person name="Ushinsky S."/>
            <person name="Storms R."/>
            <person name="Powell A.J."/>
            <person name="Paulsen I.T."/>
            <person name="Elbourne L.D.H."/>
            <person name="Baker S.E."/>
            <person name="Magnuson J."/>
            <person name="LaBoissiere S."/>
            <person name="Clutterbuck A.J."/>
            <person name="Martinez D."/>
            <person name="Wogulis M."/>
            <person name="de Leon A.L."/>
            <person name="Rey M.W."/>
            <person name="Tsang A."/>
        </authorList>
    </citation>
    <scope>NUCLEOTIDE SEQUENCE [LARGE SCALE GENOMIC DNA]</scope>
    <source>
        <strain evidence="4">ATCC 38088 / NRRL 8126</strain>
    </source>
</reference>
<keyword evidence="2" id="KW-0496">Mitochondrion</keyword>
<dbReference type="AlphaFoldDB" id="G2RED7"/>
<protein>
    <recommendedName>
        <fullName evidence="5">Reverse transcriptase domain-containing protein</fullName>
    </recommendedName>
</protein>
<organism evidence="3 4">
    <name type="scientific">Thermothielavioides terrestris (strain ATCC 38088 / NRRL 8126)</name>
    <name type="common">Thielavia terrestris</name>
    <dbReference type="NCBI Taxonomy" id="578455"/>
    <lineage>
        <taxon>Eukaryota</taxon>
        <taxon>Fungi</taxon>
        <taxon>Dikarya</taxon>
        <taxon>Ascomycota</taxon>
        <taxon>Pezizomycotina</taxon>
        <taxon>Sordariomycetes</taxon>
        <taxon>Sordariomycetidae</taxon>
        <taxon>Sordariales</taxon>
        <taxon>Chaetomiaceae</taxon>
        <taxon>Thermothielavioides</taxon>
        <taxon>Thermothielavioides terrestris</taxon>
    </lineage>
</organism>
<dbReference type="eggNOG" id="KOG0017">
    <property type="taxonomic scope" value="Eukaryota"/>
</dbReference>
<dbReference type="InterPro" id="IPR043128">
    <property type="entry name" value="Rev_trsase/Diguanyl_cyclase"/>
</dbReference>
<evidence type="ECO:0000313" key="3">
    <source>
        <dbReference type="EMBL" id="AEO70109.1"/>
    </source>
</evidence>
<dbReference type="OrthoDB" id="5106093at2759"/>
<dbReference type="GeneID" id="11519813"/>
<feature type="non-terminal residue" evidence="3">
    <location>
        <position position="52"/>
    </location>
</feature>
<name>G2RED7_THETT</name>
<dbReference type="Proteomes" id="UP000008181">
    <property type="component" value="Chromosome 5"/>
</dbReference>
<dbReference type="RefSeq" id="XP_003656445.1">
    <property type="nucleotide sequence ID" value="XM_003656397.1"/>
</dbReference>
<keyword evidence="4" id="KW-1185">Reference proteome</keyword>
<dbReference type="EMBL" id="CP003013">
    <property type="protein sequence ID" value="AEO70109.1"/>
    <property type="molecule type" value="Genomic_DNA"/>
</dbReference>
<proteinExistence type="predicted"/>
<dbReference type="GO" id="GO:0005739">
    <property type="term" value="C:mitochondrion"/>
    <property type="evidence" value="ECO:0007669"/>
    <property type="project" value="UniProtKB-SubCell"/>
</dbReference>
<dbReference type="Gene3D" id="3.30.70.270">
    <property type="match status" value="1"/>
</dbReference>
<dbReference type="KEGG" id="ttt:THITE_27361"/>
<dbReference type="InterPro" id="IPR043502">
    <property type="entry name" value="DNA/RNA_pol_sf"/>
</dbReference>
<dbReference type="HOGENOM" id="CLU_000384_35_2_1"/>
<evidence type="ECO:0000256" key="2">
    <source>
        <dbReference type="ARBA" id="ARBA00023128"/>
    </source>
</evidence>
<sequence length="52" mass="5969">PSTSLVDTPILFILKKGGELHFIIDYRILNHITYKNYTPIPLISEILNRLSS</sequence>
<dbReference type="Gene3D" id="3.10.10.10">
    <property type="entry name" value="HIV Type 1 Reverse Transcriptase, subunit A, domain 1"/>
    <property type="match status" value="1"/>
</dbReference>
<dbReference type="SUPFAM" id="SSF56672">
    <property type="entry name" value="DNA/RNA polymerases"/>
    <property type="match status" value="1"/>
</dbReference>
<accession>G2RED7</accession>
<comment type="subcellular location">
    <subcellularLocation>
        <location evidence="1">Mitochondrion</location>
    </subcellularLocation>
</comment>
<evidence type="ECO:0000313" key="4">
    <source>
        <dbReference type="Proteomes" id="UP000008181"/>
    </source>
</evidence>
<feature type="non-terminal residue" evidence="3">
    <location>
        <position position="1"/>
    </location>
</feature>
<evidence type="ECO:0008006" key="5">
    <source>
        <dbReference type="Google" id="ProtNLM"/>
    </source>
</evidence>
<gene>
    <name evidence="3" type="ORF">THITE_27361</name>
</gene>